<dbReference type="InterPro" id="IPR043246">
    <property type="entry name" value="SPMIP5"/>
</dbReference>
<comment type="caution">
    <text evidence="2">The sequence shown here is derived from an EMBL/GenBank/DDBJ whole genome shotgun (WGS) entry which is preliminary data.</text>
</comment>
<dbReference type="Proteomes" id="UP001159641">
    <property type="component" value="Unassembled WGS sequence"/>
</dbReference>
<protein>
    <submittedName>
        <fullName evidence="2">Uncharacterized protein</fullName>
    </submittedName>
</protein>
<organism evidence="2 3">
    <name type="scientific">Eschrichtius robustus</name>
    <name type="common">California gray whale</name>
    <name type="synonym">Eschrichtius gibbosus</name>
    <dbReference type="NCBI Taxonomy" id="9764"/>
    <lineage>
        <taxon>Eukaryota</taxon>
        <taxon>Metazoa</taxon>
        <taxon>Chordata</taxon>
        <taxon>Craniata</taxon>
        <taxon>Vertebrata</taxon>
        <taxon>Euteleostomi</taxon>
        <taxon>Mammalia</taxon>
        <taxon>Eutheria</taxon>
        <taxon>Laurasiatheria</taxon>
        <taxon>Artiodactyla</taxon>
        <taxon>Whippomorpha</taxon>
        <taxon>Cetacea</taxon>
        <taxon>Mysticeti</taxon>
        <taxon>Eschrichtiidae</taxon>
        <taxon>Eschrichtius</taxon>
    </lineage>
</organism>
<sequence length="118" mass="12829">MASPGPTLSEFTRVHHSPLAPGPGLRPGGQRVSSQGTGALVEAGPEQEVPRGARIQASLESKIMESSKTFMRHLPITPGYSGFVPYLSCQGTSSEDNMSHCLKIFQENTQRYKDQLEE</sequence>
<keyword evidence="3" id="KW-1185">Reference proteome</keyword>
<reference evidence="2 3" key="1">
    <citation type="submission" date="2022-11" db="EMBL/GenBank/DDBJ databases">
        <title>Whole genome sequence of Eschrichtius robustus ER-17-0199.</title>
        <authorList>
            <person name="Bruniche-Olsen A."/>
            <person name="Black A.N."/>
            <person name="Fields C.J."/>
            <person name="Walden K."/>
            <person name="Dewoody J.A."/>
        </authorList>
    </citation>
    <scope>NUCLEOTIDE SEQUENCE [LARGE SCALE GENOMIC DNA]</scope>
    <source>
        <strain evidence="2">ER-17-0199</strain>
        <tissue evidence="2">Blubber</tissue>
    </source>
</reference>
<proteinExistence type="predicted"/>
<dbReference type="PANTHER" id="PTHR47301:SF1">
    <property type="entry name" value="CHROMOSOME 10 OPEN READING FRAME 82"/>
    <property type="match status" value="1"/>
</dbReference>
<dbReference type="AlphaFoldDB" id="A0AB34HDW9"/>
<name>A0AB34HDW9_ESCRO</name>
<gene>
    <name evidence="2" type="ORF">J1605_022094</name>
</gene>
<dbReference type="PANTHER" id="PTHR47301">
    <property type="entry name" value="HYPOTHETICAL PROTEIN LOC681006"/>
    <property type="match status" value="1"/>
</dbReference>
<accession>A0AB34HDW9</accession>
<evidence type="ECO:0000313" key="3">
    <source>
        <dbReference type="Proteomes" id="UP001159641"/>
    </source>
</evidence>
<evidence type="ECO:0000313" key="2">
    <source>
        <dbReference type="EMBL" id="KAJ8789567.1"/>
    </source>
</evidence>
<evidence type="ECO:0000256" key="1">
    <source>
        <dbReference type="SAM" id="MobiDB-lite"/>
    </source>
</evidence>
<dbReference type="EMBL" id="JAIQCJ010001425">
    <property type="protein sequence ID" value="KAJ8789567.1"/>
    <property type="molecule type" value="Genomic_DNA"/>
</dbReference>
<feature type="region of interest" description="Disordered" evidence="1">
    <location>
        <begin position="1"/>
        <end position="53"/>
    </location>
</feature>